<evidence type="ECO:0000256" key="3">
    <source>
        <dbReference type="ARBA" id="ARBA00022989"/>
    </source>
</evidence>
<proteinExistence type="predicted"/>
<evidence type="ECO:0000256" key="6">
    <source>
        <dbReference type="SAM" id="MobiDB-lite"/>
    </source>
</evidence>
<feature type="transmembrane region" description="Helical" evidence="7">
    <location>
        <begin position="226"/>
        <end position="251"/>
    </location>
</feature>
<accession>A0A7M7GMY3</accession>
<feature type="transmembrane region" description="Helical" evidence="7">
    <location>
        <begin position="385"/>
        <end position="407"/>
    </location>
</feature>
<evidence type="ECO:0000256" key="4">
    <source>
        <dbReference type="ARBA" id="ARBA00023136"/>
    </source>
</evidence>
<dbReference type="PANTHER" id="PTHR21421:SF29">
    <property type="entry name" value="GUSTATORY RECEPTOR 5A FOR TREHALOSE-RELATED"/>
    <property type="match status" value="1"/>
</dbReference>
<dbReference type="AlphaFoldDB" id="A0A7M7GMY3"/>
<keyword evidence="2 7" id="KW-0812">Transmembrane</keyword>
<dbReference type="GO" id="GO:0016020">
    <property type="term" value="C:membrane"/>
    <property type="evidence" value="ECO:0007669"/>
    <property type="project" value="UniProtKB-SubCell"/>
</dbReference>
<dbReference type="OrthoDB" id="6478931at2759"/>
<name>A0A7M7GMY3_STRPU</name>
<feature type="transmembrane region" description="Helical" evidence="7">
    <location>
        <begin position="171"/>
        <end position="191"/>
    </location>
</feature>
<keyword evidence="4 7" id="KW-0472">Membrane</keyword>
<sequence>MSRSSVSPLVEDGTENEVGNAWTNGTAPSMTHEGFELPPLKTSNGTPLHGTPLAKRQTTETTKRPLEMTVSMEIEENEKGLSSLDYMKDIDMEFYALLGPLIKCMAFFGLWHGYVVDPLHNPPPKTRFKKIFNQKNYCILAQILLWFNTLRYAPAFFIGSYRDPIKIVPKVIFSIFTLQCALNSSVFFYCLSKKNKVSIFFHHFESAIQSNPVTAVDKKWLKRASWACTIVAIIFVVIHCLNQAANAYLPIETFRNNSLVFIAPMYYSSPLHVLFGIIFLFNFAAWIFPLLFFVLICIILSRQFVKLDLRIEKSLRKARIDGCFPKDFEVLRRQHEALCTALDTSNDGLFTYVNLVTYATMAPLAVFLLYRIITSPSYELGLSGWFFYWTWMINIFINVIIVSWIAAISSTKAHDPRERLFLVNLWNITNEEIMQMNVFLNRVSGDPIGYTIFDLVTITKPFILTIGGLLLTFYAIISEFNG</sequence>
<evidence type="ECO:0000256" key="1">
    <source>
        <dbReference type="ARBA" id="ARBA00004141"/>
    </source>
</evidence>
<evidence type="ECO:0000256" key="2">
    <source>
        <dbReference type="ARBA" id="ARBA00022692"/>
    </source>
</evidence>
<dbReference type="KEGG" id="spu:100890476"/>
<protein>
    <recommendedName>
        <fullName evidence="10">Gustatory receptor</fullName>
    </recommendedName>
</protein>
<feature type="transmembrane region" description="Helical" evidence="7">
    <location>
        <begin position="352"/>
        <end position="373"/>
    </location>
</feature>
<organism evidence="8 9">
    <name type="scientific">Strongylocentrotus purpuratus</name>
    <name type="common">Purple sea urchin</name>
    <dbReference type="NCBI Taxonomy" id="7668"/>
    <lineage>
        <taxon>Eukaryota</taxon>
        <taxon>Metazoa</taxon>
        <taxon>Echinodermata</taxon>
        <taxon>Eleutherozoa</taxon>
        <taxon>Echinozoa</taxon>
        <taxon>Echinoidea</taxon>
        <taxon>Euechinoidea</taxon>
        <taxon>Echinacea</taxon>
        <taxon>Camarodonta</taxon>
        <taxon>Echinidea</taxon>
        <taxon>Strongylocentrotidae</taxon>
        <taxon>Strongylocentrotus</taxon>
    </lineage>
</organism>
<dbReference type="GO" id="GO:0038023">
    <property type="term" value="F:signaling receptor activity"/>
    <property type="evidence" value="ECO:0007669"/>
    <property type="project" value="UniProtKB-ARBA"/>
</dbReference>
<comment type="subcellular location">
    <subcellularLocation>
        <location evidence="1">Membrane</location>
        <topology evidence="1">Multi-pass membrane protein</topology>
    </subcellularLocation>
</comment>
<reference evidence="9" key="1">
    <citation type="submission" date="2015-02" db="EMBL/GenBank/DDBJ databases">
        <title>Genome sequencing for Strongylocentrotus purpuratus.</title>
        <authorList>
            <person name="Murali S."/>
            <person name="Liu Y."/>
            <person name="Vee V."/>
            <person name="English A."/>
            <person name="Wang M."/>
            <person name="Skinner E."/>
            <person name="Han Y."/>
            <person name="Muzny D.M."/>
            <person name="Worley K.C."/>
            <person name="Gibbs R.A."/>
        </authorList>
    </citation>
    <scope>NUCLEOTIDE SEQUENCE</scope>
</reference>
<dbReference type="Proteomes" id="UP000007110">
    <property type="component" value="Unassembled WGS sequence"/>
</dbReference>
<keyword evidence="5" id="KW-0675">Receptor</keyword>
<feature type="transmembrane region" description="Helical" evidence="7">
    <location>
        <begin position="452"/>
        <end position="477"/>
    </location>
</feature>
<dbReference type="GeneID" id="100890476"/>
<dbReference type="GO" id="GO:0007606">
    <property type="term" value="P:sensory perception of chemical stimulus"/>
    <property type="evidence" value="ECO:0000318"/>
    <property type="project" value="GO_Central"/>
</dbReference>
<dbReference type="PANTHER" id="PTHR21421">
    <property type="entry name" value="GUSTATORY RECEPTOR"/>
    <property type="match status" value="1"/>
</dbReference>
<evidence type="ECO:0008006" key="10">
    <source>
        <dbReference type="Google" id="ProtNLM"/>
    </source>
</evidence>
<dbReference type="EnsemblMetazoa" id="XM_003730711">
    <property type="protein sequence ID" value="XP_003730759"/>
    <property type="gene ID" value="LOC100890476"/>
</dbReference>
<keyword evidence="9" id="KW-1185">Reference proteome</keyword>
<dbReference type="InParanoid" id="A0A7M7GMY3"/>
<feature type="transmembrane region" description="Helical" evidence="7">
    <location>
        <begin position="137"/>
        <end position="159"/>
    </location>
</feature>
<feature type="region of interest" description="Disordered" evidence="6">
    <location>
        <begin position="1"/>
        <end position="61"/>
    </location>
</feature>
<dbReference type="OMA" id="TNIFVAP"/>
<feature type="transmembrane region" description="Helical" evidence="7">
    <location>
        <begin position="271"/>
        <end position="300"/>
    </location>
</feature>
<dbReference type="RefSeq" id="XP_003730759.2">
    <property type="nucleotide sequence ID" value="XM_003730711.3"/>
</dbReference>
<evidence type="ECO:0000313" key="9">
    <source>
        <dbReference type="Proteomes" id="UP000007110"/>
    </source>
</evidence>
<evidence type="ECO:0000256" key="5">
    <source>
        <dbReference type="ARBA" id="ARBA00023170"/>
    </source>
</evidence>
<reference evidence="8" key="2">
    <citation type="submission" date="2021-01" db="UniProtKB">
        <authorList>
            <consortium name="EnsemblMetazoa"/>
        </authorList>
    </citation>
    <scope>IDENTIFICATION</scope>
</reference>
<dbReference type="GO" id="GO:0051606">
    <property type="term" value="P:detection of stimulus"/>
    <property type="evidence" value="ECO:0007669"/>
    <property type="project" value="UniProtKB-ARBA"/>
</dbReference>
<keyword evidence="3 7" id="KW-1133">Transmembrane helix</keyword>
<evidence type="ECO:0000256" key="7">
    <source>
        <dbReference type="SAM" id="Phobius"/>
    </source>
</evidence>
<feature type="transmembrane region" description="Helical" evidence="7">
    <location>
        <begin position="94"/>
        <end position="116"/>
    </location>
</feature>
<evidence type="ECO:0000313" key="8">
    <source>
        <dbReference type="EnsemblMetazoa" id="XP_003730759"/>
    </source>
</evidence>